<evidence type="ECO:0000313" key="2">
    <source>
        <dbReference type="Proteomes" id="UP001379533"/>
    </source>
</evidence>
<evidence type="ECO:0000313" key="1">
    <source>
        <dbReference type="EMBL" id="WXB00069.1"/>
    </source>
</evidence>
<protein>
    <submittedName>
        <fullName evidence="1">Uncharacterized protein</fullName>
    </submittedName>
</protein>
<accession>A0ABZ2KN26</accession>
<sequence length="436" mass="44819">MPKRLLLSVAAWAAVCAVGLTLVIRACSSPGRAESAADAGVPEGGLPARCTREPNAVALGEGFARGDALVGEGVATNDGYAIGLVRRAGKDRRASLAVVKADLSGGATFVDLGQATGDLPPPRPFVHRGDLFAAGYARAGDGRNLVLSRVQGTTAAAFVELAQERDESLAFDVVTSPEGPGIVAWDEDAASGDAGVERGVIKVAVIPQSAEKNVGGAIVSASGADVERPHGIARAGGGFWLGWIARRRDPRGENDPNGIEGPGEDRAFSWLEIARIDDAGKRVGEVRRVTSDAGHVTAFDWLAGADGTVELFVRDDGETTQEGEGGRILRIGVRDDGVQPSQALVTGGVGQGDPAPLGTPGSRWLFYTDVTEHAQAVFLDGSAAPATPMAMPALDGQSPLSSKSSGPAVLLLAVGASAEGKDQVEARLVRCEALNR</sequence>
<name>A0ABZ2KN26_9BACT</name>
<dbReference type="RefSeq" id="WP_394850709.1">
    <property type="nucleotide sequence ID" value="NZ_CP089982.1"/>
</dbReference>
<reference evidence="1 2" key="1">
    <citation type="submission" date="2021-12" db="EMBL/GenBank/DDBJ databases">
        <title>Discovery of the Pendulisporaceae a myxobacterial family with distinct sporulation behavior and unique specialized metabolism.</title>
        <authorList>
            <person name="Garcia R."/>
            <person name="Popoff A."/>
            <person name="Bader C.D."/>
            <person name="Loehr J."/>
            <person name="Walesch S."/>
            <person name="Walt C."/>
            <person name="Boldt J."/>
            <person name="Bunk B."/>
            <person name="Haeckl F.J.F.P.J."/>
            <person name="Gunesch A.P."/>
            <person name="Birkelbach J."/>
            <person name="Nuebel U."/>
            <person name="Pietschmann T."/>
            <person name="Bach T."/>
            <person name="Mueller R."/>
        </authorList>
    </citation>
    <scope>NUCLEOTIDE SEQUENCE [LARGE SCALE GENOMIC DNA]</scope>
    <source>
        <strain evidence="1 2">MSr12523</strain>
    </source>
</reference>
<gene>
    <name evidence="1" type="ORF">LZC95_25040</name>
</gene>
<proteinExistence type="predicted"/>
<keyword evidence="2" id="KW-1185">Reference proteome</keyword>
<organism evidence="1 2">
    <name type="scientific">Pendulispora brunnea</name>
    <dbReference type="NCBI Taxonomy" id="2905690"/>
    <lineage>
        <taxon>Bacteria</taxon>
        <taxon>Pseudomonadati</taxon>
        <taxon>Myxococcota</taxon>
        <taxon>Myxococcia</taxon>
        <taxon>Myxococcales</taxon>
        <taxon>Sorangiineae</taxon>
        <taxon>Pendulisporaceae</taxon>
        <taxon>Pendulispora</taxon>
    </lineage>
</organism>
<dbReference type="Proteomes" id="UP001379533">
    <property type="component" value="Chromosome"/>
</dbReference>
<dbReference type="EMBL" id="CP089982">
    <property type="protein sequence ID" value="WXB00069.1"/>
    <property type="molecule type" value="Genomic_DNA"/>
</dbReference>